<sequence>MANAILRRTVEIVRASLGPALDDITIERVAIGLFFTGVKLSTGHAGACATPVKDMPEAVCCPSSAMAMPFPGKLRGRRAADLLDEAVEQVGIRRSVGIATLNALAQIVNENRTPQGFEIVEGLDAFAGAEVGADETVVVVGAFVPFLRELRNIGARHWVLEKDPSTLKPHEMPYFKEAERAPDVVPEADVLIITGTTLANDTLGDLIALAKPSARIVVVGPTVTMIPDAFFERGCHILGGIKVTDPDAFLAVIAEGGSGYHFFGKSAVKITLRRPTHRRDQIPGGTLQTEPV</sequence>
<evidence type="ECO:0000313" key="4">
    <source>
        <dbReference type="Proteomes" id="UP000996601"/>
    </source>
</evidence>
<evidence type="ECO:0000259" key="1">
    <source>
        <dbReference type="Pfam" id="PF04016"/>
    </source>
</evidence>
<proteinExistence type="predicted"/>
<comment type="caution">
    <text evidence="3">The sequence shown here is derived from an EMBL/GenBank/DDBJ whole genome shotgun (WGS) entry which is preliminary data.</text>
</comment>
<dbReference type="Proteomes" id="UP000996601">
    <property type="component" value="Unassembled WGS sequence"/>
</dbReference>
<organism evidence="3 4">
    <name type="scientific">Shinella lacus</name>
    <dbReference type="NCBI Taxonomy" id="2654216"/>
    <lineage>
        <taxon>Bacteria</taxon>
        <taxon>Pseudomonadati</taxon>
        <taxon>Pseudomonadota</taxon>
        <taxon>Alphaproteobacteria</taxon>
        <taxon>Hyphomicrobiales</taxon>
        <taxon>Rhizobiaceae</taxon>
        <taxon>Shinella</taxon>
    </lineage>
</organism>
<dbReference type="InterPro" id="IPR025251">
    <property type="entry name" value="DUF4213"/>
</dbReference>
<feature type="domain" description="Putative heavy-metal chelation" evidence="1">
    <location>
        <begin position="126"/>
        <end position="270"/>
    </location>
</feature>
<dbReference type="InterPro" id="IPR007161">
    <property type="entry name" value="DUF364"/>
</dbReference>
<reference evidence="3" key="1">
    <citation type="submission" date="2021-07" db="EMBL/GenBank/DDBJ databases">
        <title>Shinella sp. nov., a novel member of the genus Shinella from water.</title>
        <authorList>
            <person name="Deng Y."/>
        </authorList>
    </citation>
    <scope>NUCLEOTIDE SEQUENCE</scope>
    <source>
        <strain evidence="3">CPCC 100929</strain>
    </source>
</reference>
<dbReference type="Pfam" id="PF04016">
    <property type="entry name" value="DUF364"/>
    <property type="match status" value="1"/>
</dbReference>
<gene>
    <name evidence="3" type="ORF">GB927_007010</name>
</gene>
<keyword evidence="4" id="KW-1185">Reference proteome</keyword>
<evidence type="ECO:0000313" key="3">
    <source>
        <dbReference type="EMBL" id="MCQ4629781.1"/>
    </source>
</evidence>
<accession>A0ABT1R3P8</accession>
<feature type="domain" description="DUF4213" evidence="2">
    <location>
        <begin position="16"/>
        <end position="104"/>
    </location>
</feature>
<name>A0ABT1R3P8_9HYPH</name>
<dbReference type="Pfam" id="PF13938">
    <property type="entry name" value="DUF4213"/>
    <property type="match status" value="1"/>
</dbReference>
<dbReference type="EMBL" id="WHSB02000002">
    <property type="protein sequence ID" value="MCQ4629781.1"/>
    <property type="molecule type" value="Genomic_DNA"/>
</dbReference>
<dbReference type="SUPFAM" id="SSF159713">
    <property type="entry name" value="Dhaf3308-like"/>
    <property type="match status" value="1"/>
</dbReference>
<evidence type="ECO:0000259" key="2">
    <source>
        <dbReference type="Pfam" id="PF13938"/>
    </source>
</evidence>
<dbReference type="Gene3D" id="3.40.50.11590">
    <property type="match status" value="1"/>
</dbReference>
<protein>
    <submittedName>
        <fullName evidence="3">DUF364 domain-containing protein</fullName>
    </submittedName>
</protein>
<dbReference type="RefSeq" id="WP_256115953.1">
    <property type="nucleotide sequence ID" value="NZ_WHSB02000002.1"/>
</dbReference>